<evidence type="ECO:0000259" key="5">
    <source>
        <dbReference type="PROSITE" id="PS51650"/>
    </source>
</evidence>
<evidence type="ECO:0008006" key="9">
    <source>
        <dbReference type="Google" id="ProtNLM"/>
    </source>
</evidence>
<keyword evidence="1" id="KW-0597">Phosphoprotein</keyword>
<gene>
    <name evidence="7" type="ORF">VNO80_25850</name>
</gene>
<dbReference type="EMBL" id="JAYMYR010000009">
    <property type="protein sequence ID" value="KAK7342892.1"/>
    <property type="molecule type" value="Genomic_DNA"/>
</dbReference>
<feature type="region of interest" description="Disordered" evidence="4">
    <location>
        <begin position="309"/>
        <end position="329"/>
    </location>
</feature>
<dbReference type="GO" id="GO:0007264">
    <property type="term" value="P:small GTPase-mediated signal transduction"/>
    <property type="evidence" value="ECO:0007669"/>
    <property type="project" value="InterPro"/>
</dbReference>
<dbReference type="FunFam" id="1.20.58.740:FF:000005">
    <property type="entry name" value="Guanine nucleotide exchange factor SPIKE 1"/>
    <property type="match status" value="1"/>
</dbReference>
<feature type="domain" description="DOCKER" evidence="6">
    <location>
        <begin position="1401"/>
        <end position="1850"/>
    </location>
</feature>
<dbReference type="PROSITE" id="PS51650">
    <property type="entry name" value="C2_DOCK"/>
    <property type="match status" value="1"/>
</dbReference>
<dbReference type="PROSITE" id="PS51651">
    <property type="entry name" value="DOCKER"/>
    <property type="match status" value="1"/>
</dbReference>
<keyword evidence="8" id="KW-1185">Reference proteome</keyword>
<feature type="domain" description="C2 DOCK-type" evidence="5">
    <location>
        <begin position="482"/>
        <end position="643"/>
    </location>
</feature>
<dbReference type="Gene3D" id="1.25.40.410">
    <property type="match status" value="1"/>
</dbReference>
<dbReference type="Pfam" id="PF20421">
    <property type="entry name" value="DHR-2_Lobe_C"/>
    <property type="match status" value="1"/>
</dbReference>
<dbReference type="InterPro" id="IPR043162">
    <property type="entry name" value="DOCK_C_lobe_C"/>
</dbReference>
<dbReference type="InterPro" id="IPR046770">
    <property type="entry name" value="DOCKER_Lobe_B"/>
</dbReference>
<sequence length="1852" mass="209532">MLLRLLPDPANAPHCALSTMLHLRQRRDATPATTRWRNTFEENLEQWPHLNELVHCYTTDWVKDENKYGHYDSVGTPSFHNQIYEGPDTDIETEMRLAGARRTKGDDISEDDTPSTSGRQFPEGVDGDLLHDVPKHIGQSPLPAYEPAFDWENERALIFGQRIPETPISHGMKISVKVQSLQFQAGLVEPFYGTICLYNRERREKLSEDFYFHVLPTEMQDAKNTYEPRAVFYLDAPSASVCLLIQLEKHTTEDGGVTASVYSRKDPVHLTEREKQKLQVWSKIMPYKESFAWTIVSLFDSSIGAASGGPASPSSPLAPSVSGSSSHEGVFETSAKMSLDGKLSYSNGNSVVVEVSTLNKVKECYTEESLQDPKRKVHKPVKGVLRLEIEKHQISQADLENVSESGSITNDSVDPGDRVADSLSGKYTSNGCDDPQGSILRVVSPASGNGAIQHGNSDFNAEDFHAFDFRTTTRNEPFLQLFHCLYVYPLTLSLGRKRNLFIRVELREDDGDIRRQPLEAIYPRDPGVDASLQKWSHTQIAVGARVACYHDEIKLSLPAMWTPTHHLLFTLFHVDLQTKLEAPKPVVIGYAALPLSSHAQLRSEINLPIMRELVPHYLQDAGRERLDYLEDGKSVFRLRLRLCSSLYPINERIRDFFLEYDRHTLRTSPPWGSELLEAINSLKNVDSTALLQFLHPILNMLLHLIGNGGETLQVAAFRAMVNIVTRVQQESVDDAERNHFLVNYVDCAFDDFGGRQPPVYPGLSTVWGSLARSKAKGYRVGPVYDDVLAMAWFFLELIVKSMALEKTRLFYHSLPIGEDIPPMQLKDGVFRCIMQLYDCLLTEVHERCKKGLSLAKRLNSSLAFFCYDLLSIIEPRQVFELVSLYLDKFSGVCQSVLHECKLTFLQIVCDQDLFVEMPGRDPSDRNYLSSVLIQELFVTWDHEDVSLRAKAARILVVLLCKHEFDVRYQKPEDKLYIAQLYFPLVGQILDEMPVFYNLNAVEKREVSIVILQIVRNLDDVSLVKAWQQSIARTRLFFKLMEECLLLFEHKKPADGMLLGSSSRNPVGEAPASPKYSDRLSPAINNYLSEASRQEVRPQGTPDNGYLWQRVNSQLSSPSQPYSLREALAQAQSSRIGASAQALRESLHPLLRQKLELWEENLSASVSLQVLEVTEKFSMMAASHSIATDYGKLDCITVVFMSFLSRNQPLTFWKAFFPVFNSVFDLHGATLMARENDRFLKQVTFHLLRLAVFRNEHIRQRAVVGLQILVRSSFHNFVQTARLRVMLIITLSELMSDVQVTQMRSDGSLEESGEARRLRRSLDEMKDETKNSYLLKECGLSENALVTIPEKITENRWSWSEVKYLSDSLLLALDGSLEHALLAPMMTMDRYAAAESFYKLAMAFAPVPDLHIMWLLHLCDAHQEMQSWAEAAQCAVAVAGVVMQALVARNDGVWSKDHVAALRKICPMVSNEITSEASAAEVEGYGASKLTVDSAVKYLQLANQLFSQAELFHFCASILELVIPVSKSRRAYGQLAKCHTLLTNIYESILEQESSPIPFTDATYYRVGFYGDRFGKLDKKEYVYREPRDVRLGDIMEKLSHIYESRMDGNHTLRIIQDSRQVKAEELQPGVCYLQITAVDPVMEDEDLGSRRERIFSLSTGSVRARVFDRFLFDTPFTKNGKNQGGLEDQWKRRTVLQTEGSFPALVNRLLVIKSESLEFSPVENAIGMIETRTAALRNELEEPRSSEGDQLPRLQSLQRILQGSVAVQVNSGVLSVCTAFLSGEPATRLRSQELQQLIAALLEFMAVCKRAIRVHFRLIGDEDQDFHTQLVNGFQSLTAELSHYIPAILSEL</sequence>
<dbReference type="Pfam" id="PF06920">
    <property type="entry name" value="DHR-2_Lobe_A"/>
    <property type="match status" value="1"/>
</dbReference>
<dbReference type="PANTHER" id="PTHR23317">
    <property type="entry name" value="DEDICATOR OF CYTOKINESIS DOCK"/>
    <property type="match status" value="1"/>
</dbReference>
<dbReference type="InterPro" id="IPR027357">
    <property type="entry name" value="DOCKER_dom"/>
</dbReference>
<feature type="compositionally biased region" description="Low complexity" evidence="4">
    <location>
        <begin position="309"/>
        <end position="326"/>
    </location>
</feature>
<evidence type="ECO:0000313" key="7">
    <source>
        <dbReference type="EMBL" id="KAK7342892.1"/>
    </source>
</evidence>
<dbReference type="PANTHER" id="PTHR23317:SF76">
    <property type="entry name" value="LD20667P"/>
    <property type="match status" value="1"/>
</dbReference>
<proteinExistence type="inferred from homology"/>
<dbReference type="Pfam" id="PF20422">
    <property type="entry name" value="DHR-2_Lobe_B"/>
    <property type="match status" value="1"/>
</dbReference>
<comment type="caution">
    <text evidence="7">The sequence shown here is derived from an EMBL/GenBank/DDBJ whole genome shotgun (WGS) entry which is preliminary data.</text>
</comment>
<dbReference type="InterPro" id="IPR027007">
    <property type="entry name" value="C2_DOCK-type_domain"/>
</dbReference>
<dbReference type="InterPro" id="IPR046773">
    <property type="entry name" value="DOCKER_Lobe_C"/>
</dbReference>
<dbReference type="Pfam" id="PF14429">
    <property type="entry name" value="DOCK-C2"/>
    <property type="match status" value="1"/>
</dbReference>
<feature type="region of interest" description="Disordered" evidence="4">
    <location>
        <begin position="100"/>
        <end position="125"/>
    </location>
</feature>
<dbReference type="CDD" id="cd11684">
    <property type="entry name" value="DHR2_DOCK"/>
    <property type="match status" value="1"/>
</dbReference>
<dbReference type="CDD" id="cd08679">
    <property type="entry name" value="C2_DOCK180_related"/>
    <property type="match status" value="1"/>
</dbReference>
<evidence type="ECO:0000259" key="6">
    <source>
        <dbReference type="PROSITE" id="PS51651"/>
    </source>
</evidence>
<keyword evidence="2" id="KW-0344">Guanine-nucleotide releasing factor</keyword>
<evidence type="ECO:0000256" key="1">
    <source>
        <dbReference type="ARBA" id="ARBA00022553"/>
    </source>
</evidence>
<dbReference type="InterPro" id="IPR026791">
    <property type="entry name" value="DOCK"/>
</dbReference>
<comment type="similarity">
    <text evidence="3">Belongs to the DOCK family.</text>
</comment>
<organism evidence="7 8">
    <name type="scientific">Phaseolus coccineus</name>
    <name type="common">Scarlet runner bean</name>
    <name type="synonym">Phaseolus multiflorus</name>
    <dbReference type="NCBI Taxonomy" id="3886"/>
    <lineage>
        <taxon>Eukaryota</taxon>
        <taxon>Viridiplantae</taxon>
        <taxon>Streptophyta</taxon>
        <taxon>Embryophyta</taxon>
        <taxon>Tracheophyta</taxon>
        <taxon>Spermatophyta</taxon>
        <taxon>Magnoliopsida</taxon>
        <taxon>eudicotyledons</taxon>
        <taxon>Gunneridae</taxon>
        <taxon>Pentapetalae</taxon>
        <taxon>rosids</taxon>
        <taxon>fabids</taxon>
        <taxon>Fabales</taxon>
        <taxon>Fabaceae</taxon>
        <taxon>Papilionoideae</taxon>
        <taxon>50 kb inversion clade</taxon>
        <taxon>NPAAA clade</taxon>
        <taxon>indigoferoid/millettioid clade</taxon>
        <taxon>Phaseoleae</taxon>
        <taxon>Phaseolus</taxon>
    </lineage>
</organism>
<dbReference type="Gene3D" id="1.20.58.740">
    <property type="match status" value="1"/>
</dbReference>
<evidence type="ECO:0000256" key="2">
    <source>
        <dbReference type="ARBA" id="ARBA00022658"/>
    </source>
</evidence>
<reference evidence="7 8" key="1">
    <citation type="submission" date="2024-01" db="EMBL/GenBank/DDBJ databases">
        <title>The genomes of 5 underutilized Papilionoideae crops provide insights into root nodulation and disease resistanc.</title>
        <authorList>
            <person name="Jiang F."/>
        </authorList>
    </citation>
    <scope>NUCLEOTIDE SEQUENCE [LARGE SCALE GENOMIC DNA]</scope>
    <source>
        <strain evidence="7">JINMINGXINNONG_FW02</strain>
        <tissue evidence="7">Leaves</tissue>
    </source>
</reference>
<accession>A0AAN9M039</accession>
<dbReference type="InterPro" id="IPR016024">
    <property type="entry name" value="ARM-type_fold"/>
</dbReference>
<dbReference type="SUPFAM" id="SSF48371">
    <property type="entry name" value="ARM repeat"/>
    <property type="match status" value="1"/>
</dbReference>
<evidence type="ECO:0000256" key="4">
    <source>
        <dbReference type="SAM" id="MobiDB-lite"/>
    </source>
</evidence>
<dbReference type="Proteomes" id="UP001374584">
    <property type="component" value="Unassembled WGS sequence"/>
</dbReference>
<protein>
    <recommendedName>
        <fullName evidence="9">Guanine nucleotide exchange factor SPIKE 1</fullName>
    </recommendedName>
</protein>
<dbReference type="GO" id="GO:0005085">
    <property type="term" value="F:guanyl-nucleotide exchange factor activity"/>
    <property type="evidence" value="ECO:0007669"/>
    <property type="project" value="UniProtKB-KW"/>
</dbReference>
<name>A0AAN9M039_PHACN</name>
<evidence type="ECO:0000313" key="8">
    <source>
        <dbReference type="Proteomes" id="UP001374584"/>
    </source>
</evidence>
<evidence type="ECO:0000256" key="3">
    <source>
        <dbReference type="PROSITE-ProRule" id="PRU00983"/>
    </source>
</evidence>
<dbReference type="InterPro" id="IPR046769">
    <property type="entry name" value="DOCKER_Lobe_A"/>
</dbReference>
<dbReference type="InterPro" id="IPR043161">
    <property type="entry name" value="DOCK_C_lobe_A"/>
</dbReference>
<dbReference type="Gene3D" id="2.60.40.150">
    <property type="entry name" value="C2 domain"/>
    <property type="match status" value="1"/>
</dbReference>
<dbReference type="InterPro" id="IPR035892">
    <property type="entry name" value="C2_domain_sf"/>
</dbReference>